<dbReference type="Proteomes" id="UP000196228">
    <property type="component" value="Chromosome"/>
</dbReference>
<dbReference type="KEGG" id="cceu:CBR64_18075"/>
<dbReference type="GO" id="GO:0005886">
    <property type="term" value="C:plasma membrane"/>
    <property type="evidence" value="ECO:0007669"/>
    <property type="project" value="UniProtKB-ARBA"/>
</dbReference>
<feature type="transmembrane region" description="Helical" evidence="7">
    <location>
        <begin position="107"/>
        <end position="123"/>
    </location>
</feature>
<feature type="transmembrane region" description="Helical" evidence="7">
    <location>
        <begin position="168"/>
        <end position="190"/>
    </location>
</feature>
<evidence type="ECO:0000256" key="5">
    <source>
        <dbReference type="ARBA" id="ARBA00023136"/>
    </source>
</evidence>
<evidence type="ECO:0000256" key="7">
    <source>
        <dbReference type="SAM" id="Phobius"/>
    </source>
</evidence>
<accession>A0A1Y0HYF3</accession>
<dbReference type="PANTHER" id="PTHR34857:SF2">
    <property type="entry name" value="SLL0384 PROTEIN"/>
    <property type="match status" value="1"/>
</dbReference>
<reference evidence="8 9" key="1">
    <citation type="submission" date="2017-05" db="EMBL/GenBank/DDBJ databases">
        <authorList>
            <person name="Song R."/>
            <person name="Chenine A.L."/>
            <person name="Ruprecht R.M."/>
        </authorList>
    </citation>
    <scope>NUCLEOTIDE SEQUENCE [LARGE SCALE GENOMIC DNA]</scope>
    <source>
        <strain evidence="8 9">PSBB019</strain>
    </source>
</reference>
<evidence type="ECO:0000256" key="4">
    <source>
        <dbReference type="ARBA" id="ARBA00022989"/>
    </source>
</evidence>
<evidence type="ECO:0000256" key="1">
    <source>
        <dbReference type="ARBA" id="ARBA00004141"/>
    </source>
</evidence>
<keyword evidence="3 7" id="KW-0812">Transmembrane</keyword>
<feature type="compositionally biased region" description="Low complexity" evidence="6">
    <location>
        <begin position="1"/>
        <end position="15"/>
    </location>
</feature>
<name>A0A1Y0HYF3_CELCE</name>
<feature type="region of interest" description="Disordered" evidence="6">
    <location>
        <begin position="1"/>
        <end position="71"/>
    </location>
</feature>
<sequence length="322" mass="34026">MRARWPAPAPAARLVGTRRPRSRRRPGRARPRARHRVRRRVRGRGPQRPGHRARERTDARSGRPRGGDPVTAPRLTVLERWNPTVKLATVLVLSTAALLVTDPVTPATGWVLTVAALLVLGRVPGRTLALAHVPFVVFATSLLVVNVVTRPGGDAVPLGPLTVGADGLTIGAALAVRTLFVGALSLALVLTTDPVRLMTSLHQHARLPATWTFAVLAAHRLLVELPDAWHTIRCAQAVRDPRRRPGRLPRSPRSLGAAAFALLVGAVRRSERLTVALESRGLGSGPRTTSRPVPLSVPDVVAAGAVLAVAGAVVAAGVLGGG</sequence>
<protein>
    <recommendedName>
        <fullName evidence="10">Energy-coupling factor transporter transmembrane protein EcfT</fullName>
    </recommendedName>
</protein>
<keyword evidence="2" id="KW-1003">Cell membrane</keyword>
<keyword evidence="5 7" id="KW-0472">Membrane</keyword>
<organism evidence="8 9">
    <name type="scientific">Cellulosimicrobium cellulans</name>
    <name type="common">Arthrobacter luteus</name>
    <dbReference type="NCBI Taxonomy" id="1710"/>
    <lineage>
        <taxon>Bacteria</taxon>
        <taxon>Bacillati</taxon>
        <taxon>Actinomycetota</taxon>
        <taxon>Actinomycetes</taxon>
        <taxon>Micrococcales</taxon>
        <taxon>Promicromonosporaceae</taxon>
        <taxon>Cellulosimicrobium</taxon>
    </lineage>
</organism>
<gene>
    <name evidence="8" type="ORF">CBR64_18075</name>
</gene>
<dbReference type="Pfam" id="PF02361">
    <property type="entry name" value="CbiQ"/>
    <property type="match status" value="1"/>
</dbReference>
<feature type="transmembrane region" description="Helical" evidence="7">
    <location>
        <begin position="300"/>
        <end position="319"/>
    </location>
</feature>
<evidence type="ECO:0000256" key="2">
    <source>
        <dbReference type="ARBA" id="ARBA00022475"/>
    </source>
</evidence>
<dbReference type="InterPro" id="IPR051611">
    <property type="entry name" value="ECF_transporter_component"/>
</dbReference>
<dbReference type="InterPro" id="IPR003339">
    <property type="entry name" value="ABC/ECF_trnsptr_transmembrane"/>
</dbReference>
<feature type="compositionally biased region" description="Basic residues" evidence="6">
    <location>
        <begin position="16"/>
        <end position="54"/>
    </location>
</feature>
<comment type="subcellular location">
    <subcellularLocation>
        <location evidence="1">Membrane</location>
        <topology evidence="1">Multi-pass membrane protein</topology>
    </subcellularLocation>
</comment>
<evidence type="ECO:0008006" key="10">
    <source>
        <dbReference type="Google" id="ProtNLM"/>
    </source>
</evidence>
<dbReference type="CDD" id="cd16914">
    <property type="entry name" value="EcfT"/>
    <property type="match status" value="1"/>
</dbReference>
<evidence type="ECO:0000313" key="9">
    <source>
        <dbReference type="Proteomes" id="UP000196228"/>
    </source>
</evidence>
<feature type="transmembrane region" description="Helical" evidence="7">
    <location>
        <begin position="130"/>
        <end position="148"/>
    </location>
</feature>
<dbReference type="PANTHER" id="PTHR34857">
    <property type="entry name" value="SLL0384 PROTEIN"/>
    <property type="match status" value="1"/>
</dbReference>
<evidence type="ECO:0000256" key="6">
    <source>
        <dbReference type="SAM" id="MobiDB-lite"/>
    </source>
</evidence>
<evidence type="ECO:0000313" key="8">
    <source>
        <dbReference type="EMBL" id="ARU53059.1"/>
    </source>
</evidence>
<proteinExistence type="predicted"/>
<dbReference type="EMBL" id="CP021383">
    <property type="protein sequence ID" value="ARU53059.1"/>
    <property type="molecule type" value="Genomic_DNA"/>
</dbReference>
<keyword evidence="4 7" id="KW-1133">Transmembrane helix</keyword>
<dbReference type="AlphaFoldDB" id="A0A1Y0HYF3"/>
<evidence type="ECO:0000256" key="3">
    <source>
        <dbReference type="ARBA" id="ARBA00022692"/>
    </source>
</evidence>